<evidence type="ECO:0000256" key="3">
    <source>
        <dbReference type="ARBA" id="ARBA00023125"/>
    </source>
</evidence>
<name>A0A0R1Z232_9LACO</name>
<dbReference type="PANTHER" id="PTHR30204">
    <property type="entry name" value="REDOX-CYCLING DRUG-SENSING TRANSCRIPTIONAL ACTIVATOR SOXR"/>
    <property type="match status" value="1"/>
</dbReference>
<keyword evidence="2" id="KW-0805">Transcription regulation</keyword>
<dbReference type="Gene3D" id="1.10.1660.10">
    <property type="match status" value="1"/>
</dbReference>
<dbReference type="EMBL" id="AZGK01000003">
    <property type="protein sequence ID" value="KRM47060.1"/>
    <property type="molecule type" value="Genomic_DNA"/>
</dbReference>
<dbReference type="AlphaFoldDB" id="A0A0R1Z232"/>
<dbReference type="PRINTS" id="PR00040">
    <property type="entry name" value="HTHMERR"/>
</dbReference>
<dbReference type="GO" id="GO:0003700">
    <property type="term" value="F:DNA-binding transcription factor activity"/>
    <property type="evidence" value="ECO:0007669"/>
    <property type="project" value="InterPro"/>
</dbReference>
<proteinExistence type="predicted"/>
<dbReference type="CDD" id="cd01109">
    <property type="entry name" value="HTH_YyaN"/>
    <property type="match status" value="1"/>
</dbReference>
<accession>A0A0R1Z232</accession>
<reference evidence="6 7" key="1">
    <citation type="journal article" date="2015" name="Genome Announc.">
        <title>Expanding the biotechnology potential of lactobacilli through comparative genomics of 213 strains and associated genera.</title>
        <authorList>
            <person name="Sun Z."/>
            <person name="Harris H.M."/>
            <person name="McCann A."/>
            <person name="Guo C."/>
            <person name="Argimon S."/>
            <person name="Zhang W."/>
            <person name="Yang X."/>
            <person name="Jeffery I.B."/>
            <person name="Cooney J.C."/>
            <person name="Kagawa T.F."/>
            <person name="Liu W."/>
            <person name="Song Y."/>
            <person name="Salvetti E."/>
            <person name="Wrobel A."/>
            <person name="Rasinkangas P."/>
            <person name="Parkhill J."/>
            <person name="Rea M.C."/>
            <person name="O'Sullivan O."/>
            <person name="Ritari J."/>
            <person name="Douillard F.P."/>
            <person name="Paul Ross R."/>
            <person name="Yang R."/>
            <person name="Briner A.E."/>
            <person name="Felis G.E."/>
            <person name="de Vos W.M."/>
            <person name="Barrangou R."/>
            <person name="Klaenhammer T.R."/>
            <person name="Caufield P.W."/>
            <person name="Cui Y."/>
            <person name="Zhang H."/>
            <person name="O'Toole P.W."/>
        </authorList>
    </citation>
    <scope>NUCLEOTIDE SEQUENCE [LARGE SCALE GENOMIC DNA]</scope>
    <source>
        <strain evidence="6 7">DSM 5707</strain>
    </source>
</reference>
<evidence type="ECO:0000259" key="5">
    <source>
        <dbReference type="PROSITE" id="PS50937"/>
    </source>
</evidence>
<dbReference type="InterPro" id="IPR047057">
    <property type="entry name" value="MerR_fam"/>
</dbReference>
<dbReference type="Proteomes" id="UP000051957">
    <property type="component" value="Unassembled WGS sequence"/>
</dbReference>
<gene>
    <name evidence="6" type="ORF">FC51_GL001493</name>
</gene>
<evidence type="ECO:0000256" key="1">
    <source>
        <dbReference type="ARBA" id="ARBA00022491"/>
    </source>
</evidence>
<comment type="caution">
    <text evidence="6">The sequence shown here is derived from an EMBL/GenBank/DDBJ whole genome shotgun (WGS) entry which is preliminary data.</text>
</comment>
<evidence type="ECO:0000256" key="4">
    <source>
        <dbReference type="ARBA" id="ARBA00023163"/>
    </source>
</evidence>
<evidence type="ECO:0000256" key="2">
    <source>
        <dbReference type="ARBA" id="ARBA00023015"/>
    </source>
</evidence>
<dbReference type="GO" id="GO:0003677">
    <property type="term" value="F:DNA binding"/>
    <property type="evidence" value="ECO:0007669"/>
    <property type="project" value="UniProtKB-KW"/>
</dbReference>
<dbReference type="GeneID" id="69803372"/>
<organism evidence="6 7">
    <name type="scientific">Lentilactobacillus parabuchneri DSM 5707 = NBRC 107865</name>
    <dbReference type="NCBI Taxonomy" id="1423784"/>
    <lineage>
        <taxon>Bacteria</taxon>
        <taxon>Bacillati</taxon>
        <taxon>Bacillota</taxon>
        <taxon>Bacilli</taxon>
        <taxon>Lactobacillales</taxon>
        <taxon>Lactobacillaceae</taxon>
        <taxon>Lentilactobacillus</taxon>
    </lineage>
</organism>
<protein>
    <submittedName>
        <fullName evidence="6">MerR family transcriptional regulator</fullName>
    </submittedName>
</protein>
<keyword evidence="4" id="KW-0804">Transcription</keyword>
<dbReference type="PANTHER" id="PTHR30204:SF69">
    <property type="entry name" value="MERR-FAMILY TRANSCRIPTIONAL REGULATOR"/>
    <property type="match status" value="1"/>
</dbReference>
<dbReference type="RefSeq" id="WP_057910967.1">
    <property type="nucleotide sequence ID" value="NZ_AZGK01000003.1"/>
</dbReference>
<dbReference type="InterPro" id="IPR000551">
    <property type="entry name" value="MerR-type_HTH_dom"/>
</dbReference>
<evidence type="ECO:0000313" key="6">
    <source>
        <dbReference type="EMBL" id="KRM47060.1"/>
    </source>
</evidence>
<dbReference type="InterPro" id="IPR009061">
    <property type="entry name" value="DNA-bd_dom_put_sf"/>
</dbReference>
<dbReference type="Pfam" id="PF13411">
    <property type="entry name" value="MerR_1"/>
    <property type="match status" value="1"/>
</dbReference>
<dbReference type="PROSITE" id="PS00552">
    <property type="entry name" value="HTH_MERR_1"/>
    <property type="match status" value="1"/>
</dbReference>
<dbReference type="SUPFAM" id="SSF46955">
    <property type="entry name" value="Putative DNA-binding domain"/>
    <property type="match status" value="1"/>
</dbReference>
<dbReference type="SMART" id="SM00422">
    <property type="entry name" value="HTH_MERR"/>
    <property type="match status" value="1"/>
</dbReference>
<keyword evidence="1" id="KW-0678">Repressor</keyword>
<dbReference type="PATRIC" id="fig|1423784.4.peg.1526"/>
<keyword evidence="3" id="KW-0238">DNA-binding</keyword>
<sequence length="145" mass="17147">MATIQTEPTYEIGEFAKIVGLSAPTIRYYENQGLLKARRSENGRRYFTHTDIKWVQFLLHLKGTGMSIHDLKKYVAWRSEGDSTIPDRLALLKRTKEDFMDEYRQVQHHLQILNDKINWYEAKENGEDTDQEPFADYLKRIGHQE</sequence>
<feature type="domain" description="HTH merR-type" evidence="5">
    <location>
        <begin position="9"/>
        <end position="77"/>
    </location>
</feature>
<dbReference type="PROSITE" id="PS50937">
    <property type="entry name" value="HTH_MERR_2"/>
    <property type="match status" value="1"/>
</dbReference>
<evidence type="ECO:0000313" key="7">
    <source>
        <dbReference type="Proteomes" id="UP000051957"/>
    </source>
</evidence>